<gene>
    <name evidence="14" type="ORF">MGWOODY_Smn165</name>
</gene>
<evidence type="ECO:0000256" key="9">
    <source>
        <dbReference type="ARBA" id="ARBA00023065"/>
    </source>
</evidence>
<organism evidence="14">
    <name type="scientific">hydrothermal vent metagenome</name>
    <dbReference type="NCBI Taxonomy" id="652676"/>
    <lineage>
        <taxon>unclassified sequences</taxon>
        <taxon>metagenomes</taxon>
        <taxon>ecological metagenomes</taxon>
    </lineage>
</organism>
<dbReference type="GO" id="GO:0015252">
    <property type="term" value="F:proton channel activity"/>
    <property type="evidence" value="ECO:0007669"/>
    <property type="project" value="InterPro"/>
</dbReference>
<dbReference type="GO" id="GO:0005267">
    <property type="term" value="F:potassium channel activity"/>
    <property type="evidence" value="ECO:0007669"/>
    <property type="project" value="UniProtKB-KW"/>
</dbReference>
<evidence type="ECO:0000256" key="2">
    <source>
        <dbReference type="ARBA" id="ARBA00006920"/>
    </source>
</evidence>
<dbReference type="EMBL" id="CZQE01000108">
    <property type="protein sequence ID" value="CUS44079.1"/>
    <property type="molecule type" value="Genomic_DNA"/>
</dbReference>
<keyword evidence="8 13" id="KW-1133">Transmembrane helix</keyword>
<evidence type="ECO:0000256" key="7">
    <source>
        <dbReference type="ARBA" id="ARBA00022958"/>
    </source>
</evidence>
<evidence type="ECO:0000256" key="1">
    <source>
        <dbReference type="ARBA" id="ARBA00004141"/>
    </source>
</evidence>
<comment type="similarity">
    <text evidence="2">Belongs to the TMEM175 family.</text>
</comment>
<evidence type="ECO:0000256" key="4">
    <source>
        <dbReference type="ARBA" id="ARBA00022538"/>
    </source>
</evidence>
<feature type="transmembrane region" description="Helical" evidence="13">
    <location>
        <begin position="48"/>
        <end position="75"/>
    </location>
</feature>
<reference evidence="14" key="1">
    <citation type="submission" date="2015-10" db="EMBL/GenBank/DDBJ databases">
        <authorList>
            <person name="Gilbert D.G."/>
        </authorList>
    </citation>
    <scope>NUCLEOTIDE SEQUENCE</scope>
</reference>
<dbReference type="AlphaFoldDB" id="A0A160TL38"/>
<proteinExistence type="inferred from homology"/>
<feature type="transmembrane region" description="Helical" evidence="13">
    <location>
        <begin position="95"/>
        <end position="113"/>
    </location>
</feature>
<accession>A0A160TL38</accession>
<keyword evidence="7" id="KW-0630">Potassium</keyword>
<keyword evidence="4" id="KW-0633">Potassium transport</keyword>
<evidence type="ECO:0000256" key="8">
    <source>
        <dbReference type="ARBA" id="ARBA00022989"/>
    </source>
</evidence>
<dbReference type="InterPro" id="IPR010617">
    <property type="entry name" value="TMEM175-like"/>
</dbReference>
<sequence>MAAKHSGPEHALERLVFFSDAVFAIAITLLVIEIHVPRLPHGSTNQDYFVALAHLLPSFFGFFVSFWVIGAFWIVHHRAFSLAAHYRDALLIPNLAVLCGIVFIPFATAFMAANTGMLVPQALYDLTLIVCGLLHLRLNRMVTSPPVVSEQADPLTIALTRVRGWSVTLGAACALAIGFVDSHYSQVALVTIPLWRILLQRRTRRRFPVA</sequence>
<name>A0A160TL38_9ZZZZ</name>
<evidence type="ECO:0000256" key="13">
    <source>
        <dbReference type="SAM" id="Phobius"/>
    </source>
</evidence>
<protein>
    <submittedName>
        <fullName evidence="14">Integral membrane protein</fullName>
    </submittedName>
</protein>
<dbReference type="Pfam" id="PF06736">
    <property type="entry name" value="TMEM175"/>
    <property type="match status" value="1"/>
</dbReference>
<feature type="transmembrane region" description="Helical" evidence="13">
    <location>
        <begin position="12"/>
        <end position="36"/>
    </location>
</feature>
<feature type="transmembrane region" description="Helical" evidence="13">
    <location>
        <begin position="119"/>
        <end position="138"/>
    </location>
</feature>
<keyword evidence="10 13" id="KW-0472">Membrane</keyword>
<keyword evidence="11" id="KW-0407">Ion channel</keyword>
<evidence type="ECO:0000256" key="12">
    <source>
        <dbReference type="ARBA" id="ARBA00034430"/>
    </source>
</evidence>
<keyword evidence="9" id="KW-0406">Ion transport</keyword>
<evidence type="ECO:0000256" key="3">
    <source>
        <dbReference type="ARBA" id="ARBA00022448"/>
    </source>
</evidence>
<evidence type="ECO:0000256" key="10">
    <source>
        <dbReference type="ARBA" id="ARBA00023136"/>
    </source>
</evidence>
<keyword evidence="3" id="KW-0813">Transport</keyword>
<evidence type="ECO:0000256" key="6">
    <source>
        <dbReference type="ARBA" id="ARBA00022826"/>
    </source>
</evidence>
<evidence type="ECO:0000256" key="11">
    <source>
        <dbReference type="ARBA" id="ARBA00023303"/>
    </source>
</evidence>
<keyword evidence="5 13" id="KW-0812">Transmembrane</keyword>
<dbReference type="GO" id="GO:0016020">
    <property type="term" value="C:membrane"/>
    <property type="evidence" value="ECO:0007669"/>
    <property type="project" value="UniProtKB-SubCell"/>
</dbReference>
<evidence type="ECO:0000313" key="14">
    <source>
        <dbReference type="EMBL" id="CUS44079.1"/>
    </source>
</evidence>
<keyword evidence="6" id="KW-0631">Potassium channel</keyword>
<evidence type="ECO:0000256" key="5">
    <source>
        <dbReference type="ARBA" id="ARBA00022692"/>
    </source>
</evidence>
<comment type="subcellular location">
    <subcellularLocation>
        <location evidence="1">Membrane</location>
        <topology evidence="1">Multi-pass membrane protein</topology>
    </subcellularLocation>
</comment>
<comment type="catalytic activity">
    <reaction evidence="12">
        <text>K(+)(in) = K(+)(out)</text>
        <dbReference type="Rhea" id="RHEA:29463"/>
        <dbReference type="ChEBI" id="CHEBI:29103"/>
    </reaction>
</comment>